<accession>A0A7R7VTT1</accession>
<evidence type="ECO:0000256" key="1">
    <source>
        <dbReference type="SAM" id="MobiDB-lite"/>
    </source>
</evidence>
<evidence type="ECO:0008006" key="4">
    <source>
        <dbReference type="Google" id="ProtNLM"/>
    </source>
</evidence>
<dbReference type="InterPro" id="IPR011992">
    <property type="entry name" value="EF-hand-dom_pair"/>
</dbReference>
<feature type="region of interest" description="Disordered" evidence="1">
    <location>
        <begin position="1"/>
        <end position="35"/>
    </location>
</feature>
<dbReference type="Gene3D" id="1.10.238.10">
    <property type="entry name" value="EF-hand"/>
    <property type="match status" value="1"/>
</dbReference>
<protein>
    <recommendedName>
        <fullName evidence="4">EF-hand superfamily Ca2+-modulated protein</fullName>
    </recommendedName>
</protein>
<evidence type="ECO:0000313" key="2">
    <source>
        <dbReference type="EMBL" id="BCR90008.1"/>
    </source>
</evidence>
<organism evidence="2 3">
    <name type="scientific">Aspergillus chevalieri</name>
    <name type="common">Eurotium chevalieri</name>
    <dbReference type="NCBI Taxonomy" id="182096"/>
    <lineage>
        <taxon>Eukaryota</taxon>
        <taxon>Fungi</taxon>
        <taxon>Dikarya</taxon>
        <taxon>Ascomycota</taxon>
        <taxon>Pezizomycotina</taxon>
        <taxon>Eurotiomycetes</taxon>
        <taxon>Eurotiomycetidae</taxon>
        <taxon>Eurotiales</taxon>
        <taxon>Aspergillaceae</taxon>
        <taxon>Aspergillus</taxon>
        <taxon>Aspergillus subgen. Aspergillus</taxon>
    </lineage>
</organism>
<sequence>MPPKKRGGGPPSAPTPKKPRTRQSKLAKENDISAEQETEIKEAFHLFSSANEAFPDEKEGVISRSDVRKALVALNLPPSDSSELQTILSATDPTNSGYVPYGPFVAVAAAKLHSRDEIDEDAVAAEVDAAYRLFTRGSDGPITLNHLKRIARELKEDSVGEELLRDMILEANGGGVGEGVTREQFRDVMDRAGVF</sequence>
<dbReference type="SUPFAM" id="SSF47473">
    <property type="entry name" value="EF-hand"/>
    <property type="match status" value="1"/>
</dbReference>
<reference evidence="2" key="2">
    <citation type="submission" date="2021-02" db="EMBL/GenBank/DDBJ databases">
        <title>Aspergillus chevalieri M1 genome sequence.</title>
        <authorList>
            <person name="Kadooka C."/>
            <person name="Mori K."/>
            <person name="Futagami T."/>
        </authorList>
    </citation>
    <scope>NUCLEOTIDE SEQUENCE</scope>
    <source>
        <strain evidence="2">M1</strain>
    </source>
</reference>
<dbReference type="KEGG" id="ache:ACHE_51206A"/>
<proteinExistence type="predicted"/>
<gene>
    <name evidence="2" type="ORF">ACHE_51206A</name>
</gene>
<dbReference type="EMBL" id="AP024420">
    <property type="protein sequence ID" value="BCR90008.1"/>
    <property type="molecule type" value="Genomic_DNA"/>
</dbReference>
<keyword evidence="3" id="KW-1185">Reference proteome</keyword>
<evidence type="ECO:0000313" key="3">
    <source>
        <dbReference type="Proteomes" id="UP000637239"/>
    </source>
</evidence>
<name>A0A7R7VTT1_ASPCH</name>
<dbReference type="GeneID" id="66984366"/>
<dbReference type="Proteomes" id="UP000637239">
    <property type="component" value="Chromosome 5"/>
</dbReference>
<reference evidence="2" key="1">
    <citation type="submission" date="2021-01" db="EMBL/GenBank/DDBJ databases">
        <authorList>
            <consortium name="Aspergillus chevalieri M1 genome sequencing consortium"/>
            <person name="Kazuki M."/>
            <person name="Futagami T."/>
        </authorList>
    </citation>
    <scope>NUCLEOTIDE SEQUENCE</scope>
    <source>
        <strain evidence="2">M1</strain>
    </source>
</reference>
<dbReference type="RefSeq" id="XP_043138530.1">
    <property type="nucleotide sequence ID" value="XM_043281007.1"/>
</dbReference>
<dbReference type="AlphaFoldDB" id="A0A7R7VTT1"/>